<name>A0A5M9MG64_9EURO</name>
<dbReference type="EMBL" id="QUQM01000006">
    <property type="protein sequence ID" value="KAA8643953.1"/>
    <property type="molecule type" value="Genomic_DNA"/>
</dbReference>
<reference evidence="2 3" key="1">
    <citation type="submission" date="2019-08" db="EMBL/GenBank/DDBJ databases">
        <title>The genome sequence of a newly discovered highly antifungal drug resistant Aspergillus species, Aspergillus tanneri NIH 1004.</title>
        <authorList>
            <person name="Mounaud S."/>
            <person name="Singh I."/>
            <person name="Joardar V."/>
            <person name="Pakala S."/>
            <person name="Pakala S."/>
            <person name="Venepally P."/>
            <person name="Chung J.K."/>
            <person name="Losada L."/>
            <person name="Nierman W.C."/>
        </authorList>
    </citation>
    <scope>NUCLEOTIDE SEQUENCE [LARGE SCALE GENOMIC DNA]</scope>
    <source>
        <strain evidence="2 3">NIH1004</strain>
    </source>
</reference>
<feature type="region of interest" description="Disordered" evidence="1">
    <location>
        <begin position="439"/>
        <end position="535"/>
    </location>
</feature>
<feature type="compositionally biased region" description="Polar residues" evidence="1">
    <location>
        <begin position="636"/>
        <end position="655"/>
    </location>
</feature>
<feature type="region of interest" description="Disordered" evidence="1">
    <location>
        <begin position="578"/>
        <end position="660"/>
    </location>
</feature>
<proteinExistence type="predicted"/>
<gene>
    <name evidence="2" type="ORF">ATNIH1004_008149</name>
</gene>
<protein>
    <submittedName>
        <fullName evidence="2">Uncharacterized protein</fullName>
    </submittedName>
</protein>
<dbReference type="RefSeq" id="XP_033423314.1">
    <property type="nucleotide sequence ID" value="XM_033572762.1"/>
</dbReference>
<evidence type="ECO:0000313" key="2">
    <source>
        <dbReference type="EMBL" id="KAA8643953.1"/>
    </source>
</evidence>
<sequence length="910" mass="100762">MVRVTIDNLKREGFAQPAYYIRYVPGSNRSVKLNPESHYMLKYPTKKLKVSIDKASSFGEGCINIDDSFLHFANLGCDNKLLTAKPEYSKWGLVSVAQSERILVDDCLEIIFHRALRMPDDDKIHPLPDSRGIFPLFNVKAFASRLPVHIAERGGVFFPMWQREALWIEFNNRNKDNKYAIRVNVGHINALSGRNIYEVTDKQDYVVVPEQQWLDGIAVGPGIVRQFVSMPLGAGYTVEGQVTGKEKFGSIQIEVIPPYKDRNCYTFTHTSEQGLPIAMSELNTPRDYHLKHGDEVVMALNPSGLMGYPRVCDFLDDDETLEQIESLCIKAGYVEGILASNGLSYFDPLTCGSPELETPKIRYDIKESTPPFVNGSESDADKYGAVEGISVHSSRKSQNSLVPSRTAGNSVLISHLENRPDMSFKSYEDPPHEERILEYDSGMSLTRKRKRVPGSNEPPAETHPIFNAQRLGEKSKSALSLLLDPDPTQSGEGNSSPDASYSPSKKKPLEHPPFGDAVKQEPESPQTSQALPNFVSEKKLPLTKFIIPASEAPRQDLLPALHSPDNQHTLPSFQMALGLPDVSKDPAGRPNGSSPYHLPPGTATSPPVLRSELAWDPQRPGHFGPQVPPSPYSHWSPASTKDLSTVSLPTSQSSYWRPPKQDKPYLNPAATCAPHSGPVVYRDTCPSAASPCGWALFDIPAQYNGIISAGTSTYNYPECTAASETVRFGLDPGPSYSYTSSHANVYSQAEEENTLSHVFNRFSKKALDKHRGDETYDSTQNRLQEMGIAAGGKLMQDIVTDRSDRRIWNKASAKLLNFQILHPLDFETLTHIVPPSTPITAEEYIKAELPFFVVEEDTDQRLGGAAALTEVKSISAMDKHVGVDNASDNQFDPLKPKRCGTCAIRLRDCM</sequence>
<dbReference type="AlphaFoldDB" id="A0A5M9MG64"/>
<comment type="caution">
    <text evidence="2">The sequence shown here is derived from an EMBL/GenBank/DDBJ whole genome shotgun (WGS) entry which is preliminary data.</text>
</comment>
<dbReference type="Proteomes" id="UP000324241">
    <property type="component" value="Unassembled WGS sequence"/>
</dbReference>
<organism evidence="2 3">
    <name type="scientific">Aspergillus tanneri</name>
    <dbReference type="NCBI Taxonomy" id="1220188"/>
    <lineage>
        <taxon>Eukaryota</taxon>
        <taxon>Fungi</taxon>
        <taxon>Dikarya</taxon>
        <taxon>Ascomycota</taxon>
        <taxon>Pezizomycotina</taxon>
        <taxon>Eurotiomycetes</taxon>
        <taxon>Eurotiomycetidae</taxon>
        <taxon>Eurotiales</taxon>
        <taxon>Aspergillaceae</taxon>
        <taxon>Aspergillus</taxon>
        <taxon>Aspergillus subgen. Circumdati</taxon>
    </lineage>
</organism>
<evidence type="ECO:0000313" key="3">
    <source>
        <dbReference type="Proteomes" id="UP000324241"/>
    </source>
</evidence>
<feature type="compositionally biased region" description="Polar residues" evidence="1">
    <location>
        <begin position="487"/>
        <end position="503"/>
    </location>
</feature>
<dbReference type="VEuPathDB" id="FungiDB:EYZ11_006367"/>
<dbReference type="OrthoDB" id="6077919at2759"/>
<dbReference type="GeneID" id="54330851"/>
<accession>A0A5M9MG64</accession>
<evidence type="ECO:0000256" key="1">
    <source>
        <dbReference type="SAM" id="MobiDB-lite"/>
    </source>
</evidence>